<feature type="transmembrane region" description="Helical" evidence="1">
    <location>
        <begin position="21"/>
        <end position="43"/>
    </location>
</feature>
<evidence type="ECO:0000256" key="1">
    <source>
        <dbReference type="SAM" id="Phobius"/>
    </source>
</evidence>
<keyword evidence="1" id="KW-0812">Transmembrane</keyword>
<sequence>MSENLYKRDVKKVKNASILKALLTFLNDVLYIFQFAKTIYIFVRLLA</sequence>
<organism evidence="2 3">
    <name type="scientific">Fusobacterium necrophorum subsp. funduliforme Fnf 1007</name>
    <dbReference type="NCBI Taxonomy" id="1161424"/>
    <lineage>
        <taxon>Bacteria</taxon>
        <taxon>Fusobacteriati</taxon>
        <taxon>Fusobacteriota</taxon>
        <taxon>Fusobacteriia</taxon>
        <taxon>Fusobacteriales</taxon>
        <taxon>Fusobacteriaceae</taxon>
        <taxon>Fusobacterium</taxon>
    </lineage>
</organism>
<gene>
    <name evidence="2" type="ORF">HMPREF1127_1028</name>
</gene>
<protein>
    <submittedName>
        <fullName evidence="2">Uncharacterized protein</fullName>
    </submittedName>
</protein>
<dbReference type="EMBL" id="ALKK01000036">
    <property type="protein sequence ID" value="EJU17916.1"/>
    <property type="molecule type" value="Genomic_DNA"/>
</dbReference>
<keyword evidence="1" id="KW-1133">Transmembrane helix</keyword>
<dbReference type="Proteomes" id="UP000003120">
    <property type="component" value="Unassembled WGS sequence"/>
</dbReference>
<proteinExistence type="predicted"/>
<accession>A0AAN3VVV0</accession>
<evidence type="ECO:0000313" key="3">
    <source>
        <dbReference type="Proteomes" id="UP000003120"/>
    </source>
</evidence>
<evidence type="ECO:0000313" key="2">
    <source>
        <dbReference type="EMBL" id="EJU17916.1"/>
    </source>
</evidence>
<keyword evidence="1" id="KW-0472">Membrane</keyword>
<dbReference type="AlphaFoldDB" id="A0AAN3VVV0"/>
<comment type="caution">
    <text evidence="2">The sequence shown here is derived from an EMBL/GenBank/DDBJ whole genome shotgun (WGS) entry which is preliminary data.</text>
</comment>
<name>A0AAN3VVV0_9FUSO</name>
<reference evidence="2 3" key="1">
    <citation type="submission" date="2012-07" db="EMBL/GenBank/DDBJ databases">
        <authorList>
            <person name="Durkin A.S."/>
            <person name="McCorrison J."/>
            <person name="Torralba M."/>
            <person name="Gillis M."/>
            <person name="Methe B."/>
            <person name="Sutton G."/>
            <person name="Nelson K.E."/>
        </authorList>
    </citation>
    <scope>NUCLEOTIDE SEQUENCE [LARGE SCALE GENOMIC DNA]</scope>
    <source>
        <strain evidence="2 3">Fnf 1007</strain>
    </source>
</reference>